<dbReference type="STRING" id="156980.SAMN04489745_2106"/>
<accession>A0A1H4PVF6</accession>
<dbReference type="GO" id="GO:0008933">
    <property type="term" value="F:peptidoglycan lytic transglycosylase activity"/>
    <property type="evidence" value="ECO:0007669"/>
    <property type="project" value="TreeGrafter"/>
</dbReference>
<name>A0A1H4PVF6_9MICC</name>
<dbReference type="AlphaFoldDB" id="A0A1H4PVF6"/>
<dbReference type="InterPro" id="IPR031304">
    <property type="entry name" value="SLT_2"/>
</dbReference>
<dbReference type="Proteomes" id="UP000182652">
    <property type="component" value="Unassembled WGS sequence"/>
</dbReference>
<evidence type="ECO:0000313" key="4">
    <source>
        <dbReference type="Proteomes" id="UP000182652"/>
    </source>
</evidence>
<reference evidence="3 4" key="1">
    <citation type="submission" date="2016-10" db="EMBL/GenBank/DDBJ databases">
        <authorList>
            <person name="de Groot N.N."/>
        </authorList>
    </citation>
    <scope>NUCLEOTIDE SEQUENCE [LARGE SCALE GENOMIC DNA]</scope>
    <source>
        <strain evidence="3 4">DSM 10495</strain>
    </source>
</reference>
<dbReference type="GO" id="GO:0009253">
    <property type="term" value="P:peptidoglycan catabolic process"/>
    <property type="evidence" value="ECO:0007669"/>
    <property type="project" value="TreeGrafter"/>
</dbReference>
<dbReference type="InterPro" id="IPR043426">
    <property type="entry name" value="MltB-like"/>
</dbReference>
<dbReference type="RefSeq" id="WP_066212427.1">
    <property type="nucleotide sequence ID" value="NZ_FNSN01000003.1"/>
</dbReference>
<dbReference type="Pfam" id="PF13406">
    <property type="entry name" value="SLT_2"/>
    <property type="match status" value="1"/>
</dbReference>
<feature type="region of interest" description="Disordered" evidence="1">
    <location>
        <begin position="88"/>
        <end position="128"/>
    </location>
</feature>
<dbReference type="SUPFAM" id="SSF53955">
    <property type="entry name" value="Lysozyme-like"/>
    <property type="match status" value="1"/>
</dbReference>
<feature type="domain" description="Transglycosylase SLT" evidence="2">
    <location>
        <begin position="230"/>
        <end position="278"/>
    </location>
</feature>
<organism evidence="3 4">
    <name type="scientific">Arthrobacter woluwensis</name>
    <dbReference type="NCBI Taxonomy" id="156980"/>
    <lineage>
        <taxon>Bacteria</taxon>
        <taxon>Bacillati</taxon>
        <taxon>Actinomycetota</taxon>
        <taxon>Actinomycetes</taxon>
        <taxon>Micrococcales</taxon>
        <taxon>Micrococcaceae</taxon>
        <taxon>Arthrobacter</taxon>
    </lineage>
</organism>
<keyword evidence="4" id="KW-1185">Reference proteome</keyword>
<evidence type="ECO:0000313" key="3">
    <source>
        <dbReference type="EMBL" id="SEC11425.1"/>
    </source>
</evidence>
<dbReference type="CDD" id="cd13399">
    <property type="entry name" value="Slt35-like"/>
    <property type="match status" value="1"/>
</dbReference>
<protein>
    <recommendedName>
        <fullName evidence="2">Transglycosylase SLT domain-containing protein</fullName>
    </recommendedName>
</protein>
<feature type="compositionally biased region" description="Low complexity" evidence="1">
    <location>
        <begin position="102"/>
        <end position="120"/>
    </location>
</feature>
<evidence type="ECO:0000259" key="2">
    <source>
        <dbReference type="Pfam" id="PF13406"/>
    </source>
</evidence>
<dbReference type="PANTHER" id="PTHR30163:SF8">
    <property type="entry name" value="LYTIC MUREIN TRANSGLYCOSYLASE"/>
    <property type="match status" value="1"/>
</dbReference>
<proteinExistence type="predicted"/>
<dbReference type="EMBL" id="FNSN01000003">
    <property type="protein sequence ID" value="SEC11425.1"/>
    <property type="molecule type" value="Genomic_DNA"/>
</dbReference>
<gene>
    <name evidence="3" type="ORF">SAMN04489745_2106</name>
</gene>
<dbReference type="Gene3D" id="1.10.530.10">
    <property type="match status" value="1"/>
</dbReference>
<dbReference type="PANTHER" id="PTHR30163">
    <property type="entry name" value="MEMBRANE-BOUND LYTIC MUREIN TRANSGLYCOSYLASE B"/>
    <property type="match status" value="1"/>
</dbReference>
<sequence>MTTPRRSHLATGLAVLVLLAGTGWGVHTMSGSRASGSEPPQTVDAADTALAALRGGGRQPVTAETNRPLWQSEIDHAAGWSAVPAPASGKITAMSGESTPRPAAATDAGTGADPQAATGPDSGGLGEDTAGIDRRWLLRTAQRTGIPARALQSYAGAAVRSERSVPGCGIGWNTLAGIGYIESRHGTHGGHRVQPDGQVSGPILGPALDGNGFAMIRDTDGGALDGDTRWDRAVGPFQFIPSTWARYASRAAGDGAEASPHDLDDAALTAARYLCAAGGDLGTAAGWTRAVFAYNHSQAYVDEVLAAANAYAKRAGEP</sequence>
<dbReference type="InterPro" id="IPR023346">
    <property type="entry name" value="Lysozyme-like_dom_sf"/>
</dbReference>
<evidence type="ECO:0000256" key="1">
    <source>
        <dbReference type="SAM" id="MobiDB-lite"/>
    </source>
</evidence>